<dbReference type="RefSeq" id="XP_013245095.1">
    <property type="nucleotide sequence ID" value="XM_013389641.1"/>
</dbReference>
<organism evidence="18 19">
    <name type="scientific">Tilletiaria anomala (strain ATCC 24038 / CBS 436.72 / UBC 951)</name>
    <dbReference type="NCBI Taxonomy" id="1037660"/>
    <lineage>
        <taxon>Eukaryota</taxon>
        <taxon>Fungi</taxon>
        <taxon>Dikarya</taxon>
        <taxon>Basidiomycota</taxon>
        <taxon>Ustilaginomycotina</taxon>
        <taxon>Exobasidiomycetes</taxon>
        <taxon>Georgefischeriales</taxon>
        <taxon>Tilletiariaceae</taxon>
        <taxon>Tilletiaria</taxon>
    </lineage>
</organism>
<comment type="caution">
    <text evidence="18">The sequence shown here is derived from an EMBL/GenBank/DDBJ whole genome shotgun (WGS) entry which is preliminary data.</text>
</comment>
<evidence type="ECO:0000256" key="2">
    <source>
        <dbReference type="ARBA" id="ARBA00004173"/>
    </source>
</evidence>
<evidence type="ECO:0000256" key="13">
    <source>
        <dbReference type="ARBA" id="ARBA00030346"/>
    </source>
</evidence>
<gene>
    <name evidence="18" type="ORF">K437DRAFT_254438</name>
</gene>
<dbReference type="GO" id="GO:0006592">
    <property type="term" value="P:ornithine biosynthetic process"/>
    <property type="evidence" value="ECO:0007669"/>
    <property type="project" value="TreeGrafter"/>
</dbReference>
<name>A0A066WI92_TILAU</name>
<dbReference type="PROSITE" id="PS51731">
    <property type="entry name" value="GNAT_NAGS"/>
    <property type="match status" value="1"/>
</dbReference>
<evidence type="ECO:0000259" key="17">
    <source>
        <dbReference type="PROSITE" id="PS51731"/>
    </source>
</evidence>
<keyword evidence="10" id="KW-0496">Mitochondrion</keyword>
<feature type="compositionally biased region" description="Polar residues" evidence="16">
    <location>
        <begin position="430"/>
        <end position="442"/>
    </location>
</feature>
<dbReference type="EMBL" id="JMSN01000012">
    <property type="protein sequence ID" value="KDN52248.1"/>
    <property type="molecule type" value="Genomic_DNA"/>
</dbReference>
<dbReference type="Gene3D" id="3.40.1160.10">
    <property type="entry name" value="Acetylglutamate kinase-like"/>
    <property type="match status" value="1"/>
</dbReference>
<keyword evidence="8" id="KW-0808">Transferase</keyword>
<evidence type="ECO:0000256" key="3">
    <source>
        <dbReference type="ARBA" id="ARBA00004925"/>
    </source>
</evidence>
<comment type="pathway">
    <text evidence="3">Amino-acid biosynthesis; L-arginine biosynthesis; N(2)-acetyl-L-ornithine from L-glutamate: step 1/4.</text>
</comment>
<dbReference type="GO" id="GO:0004042">
    <property type="term" value="F:L-glutamate N-acetyltransferase activity"/>
    <property type="evidence" value="ECO:0007669"/>
    <property type="project" value="TreeGrafter"/>
</dbReference>
<dbReference type="STRING" id="1037660.A0A066WI92"/>
<evidence type="ECO:0000256" key="4">
    <source>
        <dbReference type="ARBA" id="ARBA00008694"/>
    </source>
</evidence>
<feature type="compositionally biased region" description="Basic and acidic residues" evidence="16">
    <location>
        <begin position="195"/>
        <end position="217"/>
    </location>
</feature>
<dbReference type="InterPro" id="IPR006855">
    <property type="entry name" value="Vertebrate-like_GNAT_dom"/>
</dbReference>
<dbReference type="HOGENOM" id="CLU_013088_1_0_1"/>
<dbReference type="PANTHER" id="PTHR23342:SF4">
    <property type="entry name" value="AMINO-ACID ACETYLTRANSFERASE, MITOCHONDRIAL"/>
    <property type="match status" value="1"/>
</dbReference>
<keyword evidence="19" id="KW-1185">Reference proteome</keyword>
<feature type="compositionally biased region" description="Polar residues" evidence="16">
    <location>
        <begin position="183"/>
        <end position="192"/>
    </location>
</feature>
<dbReference type="AlphaFoldDB" id="A0A066WI92"/>
<protein>
    <recommendedName>
        <fullName evidence="6">Amino-acid acetyltransferase, mitochondrial</fullName>
        <ecNumber evidence="5">2.3.1.1</ecNumber>
    </recommendedName>
    <alternativeName>
        <fullName evidence="12">Arginine-requiring protein 2</fullName>
    </alternativeName>
    <alternativeName>
        <fullName evidence="13">Glutamate N-acetyltransferase</fullName>
    </alternativeName>
    <alternativeName>
        <fullName evidence="14">N-acetylglutamate synthase</fullName>
    </alternativeName>
</protein>
<keyword evidence="11" id="KW-0012">Acyltransferase</keyword>
<accession>A0A066WI92</accession>
<evidence type="ECO:0000256" key="5">
    <source>
        <dbReference type="ARBA" id="ARBA00012697"/>
    </source>
</evidence>
<dbReference type="OrthoDB" id="5585968at2759"/>
<feature type="compositionally biased region" description="Low complexity" evidence="16">
    <location>
        <begin position="141"/>
        <end position="151"/>
    </location>
</feature>
<dbReference type="InParanoid" id="A0A066WI92"/>
<dbReference type="Gene3D" id="3.40.630.30">
    <property type="match status" value="1"/>
</dbReference>
<dbReference type="Pfam" id="PF04768">
    <property type="entry name" value="NAT"/>
    <property type="match status" value="2"/>
</dbReference>
<keyword evidence="9" id="KW-0809">Transit peptide</keyword>
<feature type="compositionally biased region" description="Low complexity" evidence="16">
    <location>
        <begin position="252"/>
        <end position="261"/>
    </location>
</feature>
<evidence type="ECO:0000256" key="11">
    <source>
        <dbReference type="ARBA" id="ARBA00023315"/>
    </source>
</evidence>
<dbReference type="GeneID" id="25263863"/>
<dbReference type="FunFam" id="3.40.630.30:FF:000070">
    <property type="entry name" value="Acetylglutamate kinase"/>
    <property type="match status" value="1"/>
</dbReference>
<feature type="region of interest" description="Disordered" evidence="16">
    <location>
        <begin position="329"/>
        <end position="348"/>
    </location>
</feature>
<evidence type="ECO:0000256" key="14">
    <source>
        <dbReference type="ARBA" id="ARBA00033251"/>
    </source>
</evidence>
<keyword evidence="7" id="KW-0028">Amino-acid biosynthesis</keyword>
<dbReference type="GO" id="GO:0005759">
    <property type="term" value="C:mitochondrial matrix"/>
    <property type="evidence" value="ECO:0007669"/>
    <property type="project" value="TreeGrafter"/>
</dbReference>
<evidence type="ECO:0000256" key="9">
    <source>
        <dbReference type="ARBA" id="ARBA00022946"/>
    </source>
</evidence>
<comment type="similarity">
    <text evidence="4">Belongs to the acetyltransferase family.</text>
</comment>
<evidence type="ECO:0000256" key="10">
    <source>
        <dbReference type="ARBA" id="ARBA00023128"/>
    </source>
</evidence>
<evidence type="ECO:0000256" key="8">
    <source>
        <dbReference type="ARBA" id="ARBA00022679"/>
    </source>
</evidence>
<evidence type="ECO:0000256" key="15">
    <source>
        <dbReference type="ARBA" id="ARBA00048372"/>
    </source>
</evidence>
<evidence type="ECO:0000256" key="6">
    <source>
        <dbReference type="ARBA" id="ARBA00018802"/>
    </source>
</evidence>
<dbReference type="UniPathway" id="UPA00068"/>
<dbReference type="InterPro" id="IPR036393">
    <property type="entry name" value="AceGlu_kinase-like_sf"/>
</dbReference>
<sequence length="1018" mass="110728">MPNNASRRVQNLILEILHAQPSLRDSRVYLNTFGPKSQSGALPSSSSSSPNALAPIADAHADSSISNSRNDHAPIASRAGSAANGLKPHVPFSQTAQLLLTERQSPSPAPQCASEREALLGVHTSRPGDAAKAGKAKPKARAGSGRGSSSAWSFLEQRQRAARPFALSGSGSGSSSSVLRGMQPQNLETTQGKGTGKEVADAEQVTVHEGDPEDGTHRLQGSDVRSVQRQLDASGVRAKITTGSNDPHLRQDQQPQQQQRQEVPVPSPDAAPHSQDHVALVKIQGPFTSRQLSSIAEGMVYLKRLGLISIIVVDNEDWRPMALERKRRSLRSQRLMSQAPGMHDTPRQAPLLRSDTYQRLHNPEVSVQRFDQRGRLVVDSRELREEEEFRQWASAQRTRKAAHVLGEQQQQAPSAPPASSSTNNHSISSPLTQPKQQQNQHAMHSHESLRCRMVAQTHAIAELLCAHGAQARPFPFAMMRVDAHAAQASRAALDAVAGLAATSASTGTGNGNDNAPLDKEIAERSPLVADDGLRGLKSALVADQIPVLAPLALYEDLENGVVRTVTVSADDLLVNLAREMSLEGARSGQRGEVAKDVDLTPVRLMVINREGGIPSHARGGSPHLSINLASEYKQIRQSFTWGKTHPTALSNLSTAHACLSYIPKTSSAIVVSHRSPRSLIANLITNKAAHSPSLPHRLLAGRQDVKHTPTIIRSGLSVRVLYEFDRINWDKMTALLEASFGRRLHREKYVERVRRSLDFVIITGDYEGAAIVTKEYAPSDDPTTAEPIAYLDKFAMLPQLQGSGAVDFLWGALRDEVHGLGLLDALNDNGGKGGFGAGRDLVWKSRANNPVNRWYYERSNGFVKMDVRSAADRLRDPAPQLNWSLFWCDAEERLAAMAGEFRLGASARPEEFMDLVDEEEERLRLALGAAEEQDMTRDLSSAFSISGSRLPSPTVMAAALAAAGSSSSYPWQRDLNALRNPRRPEHGGSTLLPVVAPEEEGRIQRWAECMCTIPSAWL</sequence>
<evidence type="ECO:0000256" key="16">
    <source>
        <dbReference type="SAM" id="MobiDB-lite"/>
    </source>
</evidence>
<evidence type="ECO:0000256" key="1">
    <source>
        <dbReference type="ARBA" id="ARBA00002294"/>
    </source>
</evidence>
<comment type="subcellular location">
    <subcellularLocation>
        <location evidence="2">Mitochondrion</location>
    </subcellularLocation>
</comment>
<comment type="catalytic activity">
    <reaction evidence="15">
        <text>L-glutamate + acetyl-CoA = N-acetyl-L-glutamate + CoA + H(+)</text>
        <dbReference type="Rhea" id="RHEA:24292"/>
        <dbReference type="ChEBI" id="CHEBI:15378"/>
        <dbReference type="ChEBI" id="CHEBI:29985"/>
        <dbReference type="ChEBI" id="CHEBI:44337"/>
        <dbReference type="ChEBI" id="CHEBI:57287"/>
        <dbReference type="ChEBI" id="CHEBI:57288"/>
        <dbReference type="EC" id="2.3.1.1"/>
    </reaction>
</comment>
<feature type="region of interest" description="Disordered" evidence="16">
    <location>
        <begin position="124"/>
        <end position="274"/>
    </location>
</feature>
<evidence type="ECO:0000256" key="7">
    <source>
        <dbReference type="ARBA" id="ARBA00022605"/>
    </source>
</evidence>
<dbReference type="PANTHER" id="PTHR23342">
    <property type="entry name" value="N-ACETYLGLUTAMATE SYNTHASE"/>
    <property type="match status" value="1"/>
</dbReference>
<feature type="region of interest" description="Disordered" evidence="16">
    <location>
        <begin position="400"/>
        <end position="447"/>
    </location>
</feature>
<feature type="region of interest" description="Disordered" evidence="16">
    <location>
        <begin position="62"/>
        <end position="88"/>
    </location>
</feature>
<dbReference type="EC" id="2.3.1.1" evidence="5"/>
<evidence type="ECO:0000256" key="12">
    <source>
        <dbReference type="ARBA" id="ARBA00030322"/>
    </source>
</evidence>
<dbReference type="GO" id="GO:0006526">
    <property type="term" value="P:L-arginine biosynthetic process"/>
    <property type="evidence" value="ECO:0007669"/>
    <property type="project" value="UniProtKB-UniPathway"/>
</dbReference>
<feature type="compositionally biased region" description="Low complexity" evidence="16">
    <location>
        <begin position="408"/>
        <end position="429"/>
    </location>
</feature>
<comment type="function">
    <text evidence="1">N-acetylglutamate synthase involved in arginine biosynthesis.</text>
</comment>
<reference evidence="18 19" key="1">
    <citation type="submission" date="2014-05" db="EMBL/GenBank/DDBJ databases">
        <title>Draft genome sequence of a rare smut relative, Tilletiaria anomala UBC 951.</title>
        <authorList>
            <consortium name="DOE Joint Genome Institute"/>
            <person name="Toome M."/>
            <person name="Kuo A."/>
            <person name="Henrissat B."/>
            <person name="Lipzen A."/>
            <person name="Tritt A."/>
            <person name="Yoshinaga Y."/>
            <person name="Zane M."/>
            <person name="Barry K."/>
            <person name="Grigoriev I.V."/>
            <person name="Spatafora J.W."/>
            <person name="Aimea M.C."/>
        </authorList>
    </citation>
    <scope>NUCLEOTIDE SEQUENCE [LARGE SCALE GENOMIC DNA]</scope>
    <source>
        <strain evidence="18 19">UBC 951</strain>
    </source>
</reference>
<dbReference type="Proteomes" id="UP000027361">
    <property type="component" value="Unassembled WGS sequence"/>
</dbReference>
<evidence type="ECO:0000313" key="19">
    <source>
        <dbReference type="Proteomes" id="UP000027361"/>
    </source>
</evidence>
<proteinExistence type="inferred from homology"/>
<evidence type="ECO:0000313" key="18">
    <source>
        <dbReference type="EMBL" id="KDN52248.1"/>
    </source>
</evidence>
<feature type="domain" description="N-acetyltransferase" evidence="17">
    <location>
        <begin position="716"/>
        <end position="911"/>
    </location>
</feature>